<reference evidence="1 4" key="2">
    <citation type="submission" date="2023-07" db="EMBL/GenBank/DDBJ databases">
        <title>Genomic Encyclopedia of Type Strains, Phase IV (KMG-IV): sequencing the most valuable type-strain genomes for metagenomic binning, comparative biology and taxonomic classification.</title>
        <authorList>
            <person name="Goeker M."/>
        </authorList>
    </citation>
    <scope>NUCLEOTIDE SEQUENCE [LARGE SCALE GENOMIC DNA]</scope>
    <source>
        <strain evidence="1 4">DSM 14432</strain>
    </source>
</reference>
<sequence length="231" mass="26414">MKVDTLVEKYPRLYHMAHEGAWPAIVEHGLLSVEALLDLYGIEGEEREAHFARHRPEIVPLSADGLPGAVLRDQKPMRDSALEKCLEDGLQPSDWYRTLNSKSFFWLSRKRVWNLLDARAYRGRKQTVLTLDTAKLVDAYRDRILLSPMNSGSTIYAPLPRGKSTFRRIEDFPFEERRKAGRGLYGNVVELLVESGVPDVSEYVLAVHEAEKDRLLGEVWRSVDATDEDHP</sequence>
<dbReference type="Proteomes" id="UP000439914">
    <property type="component" value="Unassembled WGS sequence"/>
</dbReference>
<dbReference type="InterPro" id="IPR054271">
    <property type="entry name" value="DUF7002"/>
</dbReference>
<reference evidence="2 3" key="1">
    <citation type="submission" date="2019-12" db="EMBL/GenBank/DDBJ databases">
        <title>Genomic-based taxomic classification of the family Erythrobacteraceae.</title>
        <authorList>
            <person name="Xu L."/>
        </authorList>
    </citation>
    <scope>NUCLEOTIDE SEQUENCE [LARGE SCALE GENOMIC DNA]</scope>
    <source>
        <strain evidence="2 3">CGMCC 1.8703</strain>
    </source>
</reference>
<dbReference type="AlphaFoldDB" id="A0A6I4UCD6"/>
<evidence type="ECO:0000313" key="2">
    <source>
        <dbReference type="EMBL" id="MXP36602.1"/>
    </source>
</evidence>
<comment type="caution">
    <text evidence="2">The sequence shown here is derived from an EMBL/GenBank/DDBJ whole genome shotgun (WGS) entry which is preliminary data.</text>
</comment>
<dbReference type="RefSeq" id="WP_160767413.1">
    <property type="nucleotide sequence ID" value="NZ_JAINWE010000008.1"/>
</dbReference>
<dbReference type="Proteomes" id="UP001238601">
    <property type="component" value="Unassembled WGS sequence"/>
</dbReference>
<protein>
    <submittedName>
        <fullName evidence="2">Uncharacterized protein</fullName>
    </submittedName>
</protein>
<organism evidence="2 3">
    <name type="scientific">Qipengyuania citrea</name>
    <dbReference type="NCBI Taxonomy" id="225971"/>
    <lineage>
        <taxon>Bacteria</taxon>
        <taxon>Pseudomonadati</taxon>
        <taxon>Pseudomonadota</taxon>
        <taxon>Alphaproteobacteria</taxon>
        <taxon>Sphingomonadales</taxon>
        <taxon>Erythrobacteraceae</taxon>
        <taxon>Qipengyuania</taxon>
    </lineage>
</organism>
<evidence type="ECO:0000313" key="3">
    <source>
        <dbReference type="Proteomes" id="UP000439914"/>
    </source>
</evidence>
<accession>A0A6I4UCD6</accession>
<dbReference type="EMBL" id="WTYG01000004">
    <property type="protein sequence ID" value="MXP36602.1"/>
    <property type="molecule type" value="Genomic_DNA"/>
</dbReference>
<name>A0A6I4UCD6_9SPHN</name>
<dbReference type="EMBL" id="JAUSWK010000003">
    <property type="protein sequence ID" value="MDQ0567057.1"/>
    <property type="molecule type" value="Genomic_DNA"/>
</dbReference>
<dbReference type="Pfam" id="PF22531">
    <property type="entry name" value="DUF7002"/>
    <property type="match status" value="1"/>
</dbReference>
<proteinExistence type="predicted"/>
<dbReference type="GeneID" id="93687426"/>
<keyword evidence="4" id="KW-1185">Reference proteome</keyword>
<evidence type="ECO:0000313" key="4">
    <source>
        <dbReference type="Proteomes" id="UP001238601"/>
    </source>
</evidence>
<gene>
    <name evidence="2" type="ORF">GRI55_12625</name>
    <name evidence="1" type="ORF">QOZ97_002604</name>
</gene>
<evidence type="ECO:0000313" key="1">
    <source>
        <dbReference type="EMBL" id="MDQ0567057.1"/>
    </source>
</evidence>